<dbReference type="GO" id="GO:0012505">
    <property type="term" value="C:endomembrane system"/>
    <property type="evidence" value="ECO:0007669"/>
    <property type="project" value="UniProtKB-SubCell"/>
</dbReference>
<keyword evidence="4 5" id="KW-0472">Membrane</keyword>
<keyword evidence="3 5" id="KW-1133">Transmembrane helix</keyword>
<feature type="transmembrane region" description="Helical" evidence="5">
    <location>
        <begin position="212"/>
        <end position="232"/>
    </location>
</feature>
<evidence type="ECO:0000313" key="7">
    <source>
        <dbReference type="Proteomes" id="UP000193648"/>
    </source>
</evidence>
<dbReference type="AlphaFoldDB" id="A0A1Y2H2X1"/>
<feature type="transmembrane region" description="Helical" evidence="5">
    <location>
        <begin position="175"/>
        <end position="200"/>
    </location>
</feature>
<dbReference type="STRING" id="64571.A0A1Y2H2X1"/>
<evidence type="ECO:0000256" key="5">
    <source>
        <dbReference type="SAM" id="Phobius"/>
    </source>
</evidence>
<keyword evidence="7" id="KW-1185">Reference proteome</keyword>
<dbReference type="OrthoDB" id="419711at2759"/>
<dbReference type="PANTHER" id="PTHR12242:SF1">
    <property type="entry name" value="MYND-TYPE DOMAIN-CONTAINING PROTEIN"/>
    <property type="match status" value="1"/>
</dbReference>
<comment type="subcellular location">
    <subcellularLocation>
        <location evidence="1">Endomembrane system</location>
        <topology evidence="1">Multi-pass membrane protein</topology>
    </subcellularLocation>
</comment>
<dbReference type="Proteomes" id="UP000193648">
    <property type="component" value="Unassembled WGS sequence"/>
</dbReference>
<dbReference type="GeneID" id="33564495"/>
<dbReference type="Pfam" id="PF04750">
    <property type="entry name" value="Far-17a_AIG1"/>
    <property type="match status" value="1"/>
</dbReference>
<evidence type="ECO:0008006" key="8">
    <source>
        <dbReference type="Google" id="ProtNLM"/>
    </source>
</evidence>
<evidence type="ECO:0000256" key="4">
    <source>
        <dbReference type="ARBA" id="ARBA00023136"/>
    </source>
</evidence>
<dbReference type="InParanoid" id="A0A1Y2H2X1"/>
<evidence type="ECO:0000256" key="1">
    <source>
        <dbReference type="ARBA" id="ARBA00004127"/>
    </source>
</evidence>
<name>A0A1Y2H2X1_9FUNG</name>
<feature type="transmembrane region" description="Helical" evidence="5">
    <location>
        <begin position="105"/>
        <end position="129"/>
    </location>
</feature>
<comment type="caution">
    <text evidence="6">The sequence shown here is derived from an EMBL/GenBank/DDBJ whole genome shotgun (WGS) entry which is preliminary data.</text>
</comment>
<sequence>MAGAVARALRLDQFEPDRIVTSNLVRPLTLAILRGIFTLYNLIVIITVWATSKSAVKYLMYFTNLSYFGLTAYLVSTTLWSFGYLRRPVHERAQWLKSGSPWWGWTHWLLYATVVTFHIIVPIVFWTMLNKSNEDLENMSTLHSWTNASVHAVDGASAIFELVFNRHFLKPMHSLFVAGIMILYMLLTFVVHATEGIWVYPFLDWDQGPIAAAYYLGVAVALFIIYFVLLVLHNYRNKCLAGRCAKVNHDQPLESLHNQQHQQHDEEKGGS</sequence>
<feature type="transmembrane region" description="Helical" evidence="5">
    <location>
        <begin position="58"/>
        <end position="85"/>
    </location>
</feature>
<dbReference type="InterPro" id="IPR006838">
    <property type="entry name" value="ADTRP_AIG1"/>
</dbReference>
<dbReference type="PANTHER" id="PTHR12242">
    <property type="entry name" value="OS02G0130600 PROTEIN-RELATED"/>
    <property type="match status" value="1"/>
</dbReference>
<protein>
    <recommendedName>
        <fullName evidence="8">FAR-17a/AIG1-like protein</fullName>
    </recommendedName>
</protein>
<evidence type="ECO:0000256" key="2">
    <source>
        <dbReference type="ARBA" id="ARBA00022692"/>
    </source>
</evidence>
<keyword evidence="2 5" id="KW-0812">Transmembrane</keyword>
<accession>A0A1Y2H2X1</accession>
<dbReference type="GO" id="GO:0016020">
    <property type="term" value="C:membrane"/>
    <property type="evidence" value="ECO:0007669"/>
    <property type="project" value="InterPro"/>
</dbReference>
<feature type="transmembrane region" description="Helical" evidence="5">
    <location>
        <begin position="31"/>
        <end position="51"/>
    </location>
</feature>
<proteinExistence type="predicted"/>
<reference evidence="6 7" key="1">
    <citation type="submission" date="2016-07" db="EMBL/GenBank/DDBJ databases">
        <title>Pervasive Adenine N6-methylation of Active Genes in Fungi.</title>
        <authorList>
            <consortium name="DOE Joint Genome Institute"/>
            <person name="Mondo S.J."/>
            <person name="Dannebaum R.O."/>
            <person name="Kuo R.C."/>
            <person name="Labutti K."/>
            <person name="Haridas S."/>
            <person name="Kuo A."/>
            <person name="Salamov A."/>
            <person name="Ahrendt S.R."/>
            <person name="Lipzen A."/>
            <person name="Sullivan W."/>
            <person name="Andreopoulos W.B."/>
            <person name="Clum A."/>
            <person name="Lindquist E."/>
            <person name="Daum C."/>
            <person name="Ramamoorthy G.K."/>
            <person name="Gryganskyi A."/>
            <person name="Culley D."/>
            <person name="Magnuson J.K."/>
            <person name="James T.Y."/>
            <person name="O'Malley M.A."/>
            <person name="Stajich J.E."/>
            <person name="Spatafora J.W."/>
            <person name="Visel A."/>
            <person name="Grigoriev I.V."/>
        </authorList>
    </citation>
    <scope>NUCLEOTIDE SEQUENCE [LARGE SCALE GENOMIC DNA]</scope>
    <source>
        <strain evidence="6 7">NRRL 3116</strain>
    </source>
</reference>
<organism evidence="6 7">
    <name type="scientific">Lobosporangium transversale</name>
    <dbReference type="NCBI Taxonomy" id="64571"/>
    <lineage>
        <taxon>Eukaryota</taxon>
        <taxon>Fungi</taxon>
        <taxon>Fungi incertae sedis</taxon>
        <taxon>Mucoromycota</taxon>
        <taxon>Mortierellomycotina</taxon>
        <taxon>Mortierellomycetes</taxon>
        <taxon>Mortierellales</taxon>
        <taxon>Mortierellaceae</taxon>
        <taxon>Lobosporangium</taxon>
    </lineage>
</organism>
<gene>
    <name evidence="6" type="ORF">BCR41DRAFT_345134</name>
</gene>
<evidence type="ECO:0000313" key="6">
    <source>
        <dbReference type="EMBL" id="ORZ28331.1"/>
    </source>
</evidence>
<evidence type="ECO:0000256" key="3">
    <source>
        <dbReference type="ARBA" id="ARBA00022989"/>
    </source>
</evidence>
<dbReference type="EMBL" id="MCFF01000002">
    <property type="protein sequence ID" value="ORZ28331.1"/>
    <property type="molecule type" value="Genomic_DNA"/>
</dbReference>
<dbReference type="RefSeq" id="XP_021886016.1">
    <property type="nucleotide sequence ID" value="XM_022022651.1"/>
</dbReference>